<accession>A0AAD7NUZ2</accession>
<organism evidence="3 4">
    <name type="scientific">Mycena maculata</name>
    <dbReference type="NCBI Taxonomy" id="230809"/>
    <lineage>
        <taxon>Eukaryota</taxon>
        <taxon>Fungi</taxon>
        <taxon>Dikarya</taxon>
        <taxon>Basidiomycota</taxon>
        <taxon>Agaricomycotina</taxon>
        <taxon>Agaricomycetes</taxon>
        <taxon>Agaricomycetidae</taxon>
        <taxon>Agaricales</taxon>
        <taxon>Marasmiineae</taxon>
        <taxon>Mycenaceae</taxon>
        <taxon>Mycena</taxon>
    </lineage>
</organism>
<keyword evidence="4" id="KW-1185">Reference proteome</keyword>
<proteinExistence type="predicted"/>
<name>A0AAD7NUZ2_9AGAR</name>
<dbReference type="Proteomes" id="UP001215280">
    <property type="component" value="Unassembled WGS sequence"/>
</dbReference>
<evidence type="ECO:0000313" key="3">
    <source>
        <dbReference type="EMBL" id="KAJ7775897.1"/>
    </source>
</evidence>
<feature type="compositionally biased region" description="Acidic residues" evidence="2">
    <location>
        <begin position="885"/>
        <end position="895"/>
    </location>
</feature>
<gene>
    <name evidence="3" type="ORF">DFH07DRAFT_951799</name>
</gene>
<evidence type="ECO:0000256" key="1">
    <source>
        <dbReference type="SAM" id="Coils"/>
    </source>
</evidence>
<feature type="coiled-coil region" evidence="1">
    <location>
        <begin position="395"/>
        <end position="422"/>
    </location>
</feature>
<feature type="compositionally biased region" description="Basic and acidic residues" evidence="2">
    <location>
        <begin position="949"/>
        <end position="964"/>
    </location>
</feature>
<evidence type="ECO:0000256" key="2">
    <source>
        <dbReference type="SAM" id="MobiDB-lite"/>
    </source>
</evidence>
<protein>
    <submittedName>
        <fullName evidence="3">Uncharacterized protein</fullName>
    </submittedName>
</protein>
<feature type="region of interest" description="Disordered" evidence="2">
    <location>
        <begin position="858"/>
        <end position="964"/>
    </location>
</feature>
<dbReference type="AlphaFoldDB" id="A0AAD7NUZ2"/>
<dbReference type="EMBL" id="JARJLG010000013">
    <property type="protein sequence ID" value="KAJ7775897.1"/>
    <property type="molecule type" value="Genomic_DNA"/>
</dbReference>
<comment type="caution">
    <text evidence="3">The sequence shown here is derived from an EMBL/GenBank/DDBJ whole genome shotgun (WGS) entry which is preliminary data.</text>
</comment>
<feature type="compositionally biased region" description="Low complexity" evidence="2">
    <location>
        <begin position="865"/>
        <end position="877"/>
    </location>
</feature>
<sequence>MSSDEREPTPHEPRRVEIAVTLGDFIAAAARKRRKVAEDVVKTPFADLDAQALREYIALTNTGIYRGREAEKVLRLEVVGDRYGDVTSTDGAALQRDVDSILVFARAFPWAAGCSLITAPKDPETLGNSHCQVEFRTSDGERFFRDPGDDPCIWLFDCGPDGYFSIYLMVPAYDRILHCELDVQLYAIIMKVMQRVYWESTLTMCPDLASERRRQEKFTGKPAYGTSSRKQISLFYVDEFTTLLTKEIHKTDWGRTSYWFLQIRNQKDRTRNPPGSRRELQESIQDLLSDAVVEHATVFVDIGVEIQPPKGYAVLPLRERLSDLRMALLGLSEEECELGDAYHDPWAGVAAIGGGRWNTKKNRLTANKISYTQVYTTDKSALYHASKGHRMPRLAEMMALRLKDANQEIDMLREVYANLRSCLSKKKEIATRIEARVPLDRASYMFEDARLVDCKNTCVLLPVEEAWGWRVERMMGFVVALRMSAAQDIEDRAQPDALKCVAAIVYALNALFSAPADKQKDRTLCLAVFPTFRANRAFERYCQGFWFPRSAGSETPYMDRGAMWLPDFSFATVGVTSMLRFLNSPVLLNRDQIASICGVPWPNIEALFLLHRTIPERPYRRNVKGAKAIQARPEIAGSFSLQRIHTPYDHGPDLDPEARFGEIPDGTPDSASEIFLGIIGEVFQLIGHSADRLDTYCVLTPQQKLLVGPATFKDPQLLTYFPRGYVNNTKVVWDKTAKLLFPPPAEGHKYTSNRWTKLPSVGKYLRYCTGPREEADRLRAFCIAEFQKLRWFPSVVADKVHDYREMPQSTGWVAFGSFRRGKQGVKVAWNATHREGYNVMTKGALKLDAAAVQQWRKDRQEARAANEGMAADEAAAEQVRREAEAQEEEEEEEEAQILQVQKPTMPPETLARLAGSKTHWQGRIHLPPGTPDNLRKRRREEEEEESEDGERGSQRQRREEEEED</sequence>
<reference evidence="3" key="1">
    <citation type="submission" date="2023-03" db="EMBL/GenBank/DDBJ databases">
        <title>Massive genome expansion in bonnet fungi (Mycena s.s.) driven by repeated elements and novel gene families across ecological guilds.</title>
        <authorList>
            <consortium name="Lawrence Berkeley National Laboratory"/>
            <person name="Harder C.B."/>
            <person name="Miyauchi S."/>
            <person name="Viragh M."/>
            <person name="Kuo A."/>
            <person name="Thoen E."/>
            <person name="Andreopoulos B."/>
            <person name="Lu D."/>
            <person name="Skrede I."/>
            <person name="Drula E."/>
            <person name="Henrissat B."/>
            <person name="Morin E."/>
            <person name="Kohler A."/>
            <person name="Barry K."/>
            <person name="LaButti K."/>
            <person name="Morin E."/>
            <person name="Salamov A."/>
            <person name="Lipzen A."/>
            <person name="Mereny Z."/>
            <person name="Hegedus B."/>
            <person name="Baldrian P."/>
            <person name="Stursova M."/>
            <person name="Weitz H."/>
            <person name="Taylor A."/>
            <person name="Grigoriev I.V."/>
            <person name="Nagy L.G."/>
            <person name="Martin F."/>
            <person name="Kauserud H."/>
        </authorList>
    </citation>
    <scope>NUCLEOTIDE SEQUENCE</scope>
    <source>
        <strain evidence="3">CBHHK188m</strain>
    </source>
</reference>
<evidence type="ECO:0000313" key="4">
    <source>
        <dbReference type="Proteomes" id="UP001215280"/>
    </source>
</evidence>
<keyword evidence="1" id="KW-0175">Coiled coil</keyword>